<feature type="region of interest" description="Disordered" evidence="7">
    <location>
        <begin position="1"/>
        <end position="188"/>
    </location>
</feature>
<dbReference type="GO" id="GO:0016020">
    <property type="term" value="C:membrane"/>
    <property type="evidence" value="ECO:0007669"/>
    <property type="project" value="UniProtKB-SubCell"/>
</dbReference>
<feature type="transmembrane region" description="Helical" evidence="8">
    <location>
        <begin position="488"/>
        <end position="506"/>
    </location>
</feature>
<dbReference type="GO" id="GO:0005247">
    <property type="term" value="F:voltage-gated chloride channel activity"/>
    <property type="evidence" value="ECO:0007669"/>
    <property type="project" value="TreeGrafter"/>
</dbReference>
<feature type="transmembrane region" description="Helical" evidence="8">
    <location>
        <begin position="305"/>
        <end position="331"/>
    </location>
</feature>
<feature type="transmembrane region" description="Helical" evidence="8">
    <location>
        <begin position="416"/>
        <end position="438"/>
    </location>
</feature>
<evidence type="ECO:0000256" key="1">
    <source>
        <dbReference type="ARBA" id="ARBA00004141"/>
    </source>
</evidence>
<organism evidence="9 10">
    <name type="scientific">Naegleria lovaniensis</name>
    <name type="common">Amoeba</name>
    <dbReference type="NCBI Taxonomy" id="51637"/>
    <lineage>
        <taxon>Eukaryota</taxon>
        <taxon>Discoba</taxon>
        <taxon>Heterolobosea</taxon>
        <taxon>Tetramitia</taxon>
        <taxon>Eutetramitia</taxon>
        <taxon>Vahlkampfiidae</taxon>
        <taxon>Naegleria</taxon>
    </lineage>
</organism>
<feature type="transmembrane region" description="Helical" evidence="8">
    <location>
        <begin position="258"/>
        <end position="285"/>
    </location>
</feature>
<keyword evidence="10" id="KW-1185">Reference proteome</keyword>
<dbReference type="PRINTS" id="PR00762">
    <property type="entry name" value="CLCHANNEL"/>
</dbReference>
<dbReference type="Gene3D" id="1.10.3080.10">
    <property type="entry name" value="Clc chloride channel"/>
    <property type="match status" value="1"/>
</dbReference>
<dbReference type="EMBL" id="PYSW02000027">
    <property type="protein sequence ID" value="KAG2381385.1"/>
    <property type="molecule type" value="Genomic_DNA"/>
</dbReference>
<accession>A0AA88GJP1</accession>
<dbReference type="RefSeq" id="XP_044547065.1">
    <property type="nucleotide sequence ID" value="XM_044696227.1"/>
</dbReference>
<dbReference type="InterPro" id="IPR014743">
    <property type="entry name" value="Cl-channel_core"/>
</dbReference>
<keyword evidence="4 8" id="KW-1133">Transmembrane helix</keyword>
<reference evidence="9 10" key="1">
    <citation type="journal article" date="2018" name="BMC Genomics">
        <title>The genome of Naegleria lovaniensis, the basis for a comparative approach to unravel pathogenicity factors of the human pathogenic amoeba N. fowleri.</title>
        <authorList>
            <person name="Liechti N."/>
            <person name="Schurch N."/>
            <person name="Bruggmann R."/>
            <person name="Wittwer M."/>
        </authorList>
    </citation>
    <scope>NUCLEOTIDE SEQUENCE [LARGE SCALE GENOMIC DNA]</scope>
    <source>
        <strain evidence="9 10">ATCC 30569</strain>
    </source>
</reference>
<protein>
    <recommendedName>
        <fullName evidence="11">Chloride channel protein</fullName>
    </recommendedName>
</protein>
<evidence type="ECO:0000313" key="9">
    <source>
        <dbReference type="EMBL" id="KAG2381385.1"/>
    </source>
</evidence>
<comment type="caution">
    <text evidence="9">The sequence shown here is derived from an EMBL/GenBank/DDBJ whole genome shotgun (WGS) entry which is preliminary data.</text>
</comment>
<evidence type="ECO:0000256" key="2">
    <source>
        <dbReference type="ARBA" id="ARBA00022692"/>
    </source>
</evidence>
<evidence type="ECO:0000256" key="4">
    <source>
        <dbReference type="ARBA" id="ARBA00022989"/>
    </source>
</evidence>
<evidence type="ECO:0000313" key="10">
    <source>
        <dbReference type="Proteomes" id="UP000816034"/>
    </source>
</evidence>
<keyword evidence="2 8" id="KW-0812">Transmembrane</keyword>
<keyword evidence="5 8" id="KW-0472">Membrane</keyword>
<sequence>MKKFHPPSTTIQSTYIVPPPGMNTPHSSSSNSGGGANRSGSSHLNNNNTPPHSSPITAANTTTSFKRSSSSEAQTPQDHFSDVHVLDEDEVELRSVDGSSSSHLQQHQSRSRHHHHYSSHEDDYTPTTPAILEDFQNDDFIPSSHHHPIHTMTSTTTSDTFATTNHHPNSSSSFHTKRRNNNNNSFNISSSTSFEQINTLNMLKIIESAHNFENKLNELKQQQLDKQHQQHFIRSKLLTLHGFKTAFKKYTNFNVQKYVWTYLFVLGVVGGLVVFLQDLLISYIFLGREELINHFSGMENESAKFTVQLLMWVLYTLLFVVCALFITAWVAPTAEGSGIPPVKAILTGVDSLKDPISFKTLIVKVLCLPMVLGVGMMVGKVGPTIHIGAALAENLLQLGIFSGIRNSKTLRAQMLACGCALGIGANFGAPGGGVLFALEAIGTYYSVRTYIKSFFVAVLAALTARLLHSAVSNQFTFLPSAWNINFTLPAYTIPDLFSFIFLGVYWD</sequence>
<evidence type="ECO:0000256" key="5">
    <source>
        <dbReference type="ARBA" id="ARBA00023136"/>
    </source>
</evidence>
<dbReference type="PANTHER" id="PTHR45720">
    <property type="entry name" value="CHLORIDE CHANNEL PROTEIN 2"/>
    <property type="match status" value="1"/>
</dbReference>
<evidence type="ECO:0000256" key="7">
    <source>
        <dbReference type="SAM" id="MobiDB-lite"/>
    </source>
</evidence>
<proteinExistence type="predicted"/>
<name>A0AA88GJP1_NAELO</name>
<dbReference type="Proteomes" id="UP000816034">
    <property type="component" value="Unassembled WGS sequence"/>
</dbReference>
<dbReference type="InterPro" id="IPR001807">
    <property type="entry name" value="ClC"/>
</dbReference>
<evidence type="ECO:0000256" key="6">
    <source>
        <dbReference type="SAM" id="Coils"/>
    </source>
</evidence>
<keyword evidence="6" id="KW-0175">Coiled coil</keyword>
<dbReference type="SUPFAM" id="SSF81340">
    <property type="entry name" value="Clc chloride channel"/>
    <property type="match status" value="1"/>
</dbReference>
<evidence type="ECO:0008006" key="11">
    <source>
        <dbReference type="Google" id="ProtNLM"/>
    </source>
</evidence>
<feature type="coiled-coil region" evidence="6">
    <location>
        <begin position="202"/>
        <end position="229"/>
    </location>
</feature>
<evidence type="ECO:0000256" key="3">
    <source>
        <dbReference type="ARBA" id="ARBA00022737"/>
    </source>
</evidence>
<dbReference type="InterPro" id="IPR050970">
    <property type="entry name" value="Cl_channel_volt-gated"/>
</dbReference>
<feature type="transmembrane region" description="Helical" evidence="8">
    <location>
        <begin position="450"/>
        <end position="467"/>
    </location>
</feature>
<gene>
    <name evidence="9" type="ORF">C9374_006374</name>
</gene>
<comment type="subcellular location">
    <subcellularLocation>
        <location evidence="1">Membrane</location>
        <topology evidence="1">Multi-pass membrane protein</topology>
    </subcellularLocation>
</comment>
<dbReference type="PANTHER" id="PTHR45720:SF10">
    <property type="entry name" value="CHLORIDE CHANNEL PROTEIN 2"/>
    <property type="match status" value="1"/>
</dbReference>
<dbReference type="Pfam" id="PF00654">
    <property type="entry name" value="Voltage_CLC"/>
    <property type="match status" value="1"/>
</dbReference>
<dbReference type="AlphaFoldDB" id="A0AA88GJP1"/>
<evidence type="ECO:0000256" key="8">
    <source>
        <dbReference type="SAM" id="Phobius"/>
    </source>
</evidence>
<feature type="compositionally biased region" description="Low complexity" evidence="7">
    <location>
        <begin position="99"/>
        <end position="108"/>
    </location>
</feature>
<keyword evidence="3" id="KW-0677">Repeat</keyword>
<feature type="compositionally biased region" description="Low complexity" evidence="7">
    <location>
        <begin position="150"/>
        <end position="167"/>
    </location>
</feature>
<dbReference type="GeneID" id="68098828"/>
<feature type="compositionally biased region" description="Polar residues" evidence="7">
    <location>
        <begin position="43"/>
        <end position="78"/>
    </location>
</feature>